<organism evidence="2 3">
    <name type="scientific">Labeo rohita</name>
    <name type="common">Indian major carp</name>
    <name type="synonym">Cyprinus rohita</name>
    <dbReference type="NCBI Taxonomy" id="84645"/>
    <lineage>
        <taxon>Eukaryota</taxon>
        <taxon>Metazoa</taxon>
        <taxon>Chordata</taxon>
        <taxon>Craniata</taxon>
        <taxon>Vertebrata</taxon>
        <taxon>Euteleostomi</taxon>
        <taxon>Actinopterygii</taxon>
        <taxon>Neopterygii</taxon>
        <taxon>Teleostei</taxon>
        <taxon>Ostariophysi</taxon>
        <taxon>Cypriniformes</taxon>
        <taxon>Cyprinidae</taxon>
        <taxon>Labeoninae</taxon>
        <taxon>Labeonini</taxon>
        <taxon>Labeo</taxon>
    </lineage>
</organism>
<feature type="signal peptide" evidence="1">
    <location>
        <begin position="1"/>
        <end position="20"/>
    </location>
</feature>
<dbReference type="Proteomes" id="UP000290572">
    <property type="component" value="Unassembled WGS sequence"/>
</dbReference>
<keyword evidence="1" id="KW-0732">Signal</keyword>
<evidence type="ECO:0000256" key="1">
    <source>
        <dbReference type="SAM" id="SignalP"/>
    </source>
</evidence>
<proteinExistence type="predicted"/>
<feature type="chain" id="PRO_5019711502" evidence="1">
    <location>
        <begin position="21"/>
        <end position="165"/>
    </location>
</feature>
<dbReference type="EMBL" id="QBIY01013112">
    <property type="protein sequence ID" value="RXN11670.1"/>
    <property type="molecule type" value="Genomic_DNA"/>
</dbReference>
<protein>
    <submittedName>
        <fullName evidence="2">Proline and serine-rich 1-like protein</fullName>
    </submittedName>
</protein>
<keyword evidence="3" id="KW-1185">Reference proteome</keyword>
<reference evidence="2 3" key="1">
    <citation type="submission" date="2018-03" db="EMBL/GenBank/DDBJ databases">
        <title>Draft genome sequence of Rohu Carp (Labeo rohita).</title>
        <authorList>
            <person name="Das P."/>
            <person name="Kushwaha B."/>
            <person name="Joshi C.G."/>
            <person name="Kumar D."/>
            <person name="Nagpure N.S."/>
            <person name="Sahoo L."/>
            <person name="Das S.P."/>
            <person name="Bit A."/>
            <person name="Patnaik S."/>
            <person name="Meher P.K."/>
            <person name="Jayasankar P."/>
            <person name="Koringa P.G."/>
            <person name="Patel N.V."/>
            <person name="Hinsu A.T."/>
            <person name="Kumar R."/>
            <person name="Pandey M."/>
            <person name="Agarwal S."/>
            <person name="Srivastava S."/>
            <person name="Singh M."/>
            <person name="Iquebal M.A."/>
            <person name="Jaiswal S."/>
            <person name="Angadi U.B."/>
            <person name="Kumar N."/>
            <person name="Raza M."/>
            <person name="Shah T.M."/>
            <person name="Rai A."/>
            <person name="Jena J.K."/>
        </authorList>
    </citation>
    <scope>NUCLEOTIDE SEQUENCE [LARGE SCALE GENOMIC DNA]</scope>
    <source>
        <strain evidence="2">DASCIFA01</strain>
        <tissue evidence="2">Testis</tissue>
    </source>
</reference>
<name>A0A498LU73_LABRO</name>
<sequence length="165" mass="17693">MFILAFFGFLRCSELTITSGFNPAIHPTISDLAVLGDESISYFIKQTSHSSGSLSPSSPHYGISARSRRSSILRFPLPQQRPLLLEPLPFLPTATAVPAPAGAPLQFPSAAAAPAPAGAPSLSPYCRSSVCSPRSLIHSAPMPQHFCALQCFHARYYVQHPFSPS</sequence>
<gene>
    <name evidence="2" type="ORF">ROHU_010477</name>
</gene>
<accession>A0A498LU73</accession>
<dbReference type="AlphaFoldDB" id="A0A498LU73"/>
<evidence type="ECO:0000313" key="3">
    <source>
        <dbReference type="Proteomes" id="UP000290572"/>
    </source>
</evidence>
<comment type="caution">
    <text evidence="2">The sequence shown here is derived from an EMBL/GenBank/DDBJ whole genome shotgun (WGS) entry which is preliminary data.</text>
</comment>
<evidence type="ECO:0000313" key="2">
    <source>
        <dbReference type="EMBL" id="RXN11670.1"/>
    </source>
</evidence>